<dbReference type="EMBL" id="QYRN01000002">
    <property type="protein sequence ID" value="RIY02858.1"/>
    <property type="molecule type" value="Genomic_DNA"/>
</dbReference>
<dbReference type="Gene3D" id="3.30.450.20">
    <property type="entry name" value="PAS domain"/>
    <property type="match status" value="1"/>
</dbReference>
<dbReference type="Pfam" id="PF08448">
    <property type="entry name" value="PAS_4"/>
    <property type="match status" value="1"/>
</dbReference>
<dbReference type="InterPro" id="IPR000014">
    <property type="entry name" value="PAS"/>
</dbReference>
<dbReference type="SUPFAM" id="SSF55785">
    <property type="entry name" value="PYP-like sensor domain (PAS domain)"/>
    <property type="match status" value="1"/>
</dbReference>
<dbReference type="Pfam" id="PF02518">
    <property type="entry name" value="HATPase_c"/>
    <property type="match status" value="1"/>
</dbReference>
<dbReference type="CDD" id="cd18161">
    <property type="entry name" value="REC_hyHK_blue-like"/>
    <property type="match status" value="1"/>
</dbReference>
<feature type="domain" description="Response regulatory" evidence="6">
    <location>
        <begin position="550"/>
        <end position="665"/>
    </location>
</feature>
<dbReference type="OrthoDB" id="7967436at2"/>
<dbReference type="Pfam" id="PF00072">
    <property type="entry name" value="Response_reg"/>
    <property type="match status" value="1"/>
</dbReference>
<dbReference type="Pfam" id="PF00512">
    <property type="entry name" value="HisKA"/>
    <property type="match status" value="1"/>
</dbReference>
<dbReference type="Gene3D" id="3.40.50.2300">
    <property type="match status" value="1"/>
</dbReference>
<dbReference type="EC" id="2.7.13.3" evidence="2"/>
<evidence type="ECO:0000256" key="1">
    <source>
        <dbReference type="ARBA" id="ARBA00000085"/>
    </source>
</evidence>
<feature type="domain" description="PAS" evidence="7">
    <location>
        <begin position="139"/>
        <end position="209"/>
    </location>
</feature>
<dbReference type="PROSITE" id="PS50112">
    <property type="entry name" value="PAS"/>
    <property type="match status" value="1"/>
</dbReference>
<evidence type="ECO:0000256" key="2">
    <source>
        <dbReference type="ARBA" id="ARBA00012438"/>
    </source>
</evidence>
<evidence type="ECO:0000256" key="3">
    <source>
        <dbReference type="ARBA" id="ARBA00022553"/>
    </source>
</evidence>
<dbReference type="InterPro" id="IPR036890">
    <property type="entry name" value="HATPase_C_sf"/>
</dbReference>
<sequence>MGELLAREGYRAEVCTDLRALAARVAGEGGEAVGLILATQEALELGFDALARALRLQPEWSDIPIMVLAARRTGRDDAIVGLRHRLPETVTNVMILERPLGAESLVSSIASSMRARQKQFEMRDRLRDLTASREALAASERELRLVTDSLPVLIAFVDRELVYRFANRAYEDWFGRGAGSVIGHTIPDILGPGQFATRREAVTQALAGEPVRLETRLAMPGRTDRLAEIRYLPRRDAAGRVDGFHIFVLDVTAQKRMETELREAAAMLEARVAERTEALSAEMTRREGAEEALRQSQKMEAIGQLTGGIAHDFNNMLAGVIGSLDLMRRRIETGDTQALERYRTNAMQAAQRAATLTARLLAFGRRQSLDLKALDLNTVVREMEELLRRTLGENIAIRTVLGPEPLVARTDVSQLENSLLNLAINARDAMPEGGRLTITARRAGPEEAGAALRAGPFAVLEVADTGSGMSPETLAKAFEPFFTTKPLGQGTGLGLSQIYGFARQSGGHVAIESREGKGTTIRLLLPAEPGDVASEAAAAPGEAPAGQGETVLVVEDEGLVRMLIVDVLADLGYQPIEAVDAAMALPILESAARIDLLVTDVGLPGMNGRQLAEVARRLRPELKILFVTGYAESASVRGAFLGENMDLIAKPFEYEALGAKVREMILGGPAA</sequence>
<dbReference type="InterPro" id="IPR035965">
    <property type="entry name" value="PAS-like_dom_sf"/>
</dbReference>
<evidence type="ECO:0000259" key="6">
    <source>
        <dbReference type="PROSITE" id="PS50110"/>
    </source>
</evidence>
<reference evidence="10" key="1">
    <citation type="submission" date="2018-09" db="EMBL/GenBank/DDBJ databases">
        <authorList>
            <person name="Tuo L."/>
        </authorList>
    </citation>
    <scope>NUCLEOTIDE SEQUENCE [LARGE SCALE GENOMIC DNA]</scope>
    <source>
        <strain evidence="10">M2BS4Y-1</strain>
    </source>
</reference>
<keyword evidence="10" id="KW-1185">Reference proteome</keyword>
<accession>A0A3A1WWT3</accession>
<dbReference type="InterPro" id="IPR000700">
    <property type="entry name" value="PAS-assoc_C"/>
</dbReference>
<dbReference type="InterPro" id="IPR003594">
    <property type="entry name" value="HATPase_dom"/>
</dbReference>
<dbReference type="SMART" id="SM00448">
    <property type="entry name" value="REC"/>
    <property type="match status" value="1"/>
</dbReference>
<name>A0A3A1WWT3_9HYPH</name>
<dbReference type="CDD" id="cd00130">
    <property type="entry name" value="PAS"/>
    <property type="match status" value="1"/>
</dbReference>
<dbReference type="PROSITE" id="PS50110">
    <property type="entry name" value="RESPONSE_REGULATORY"/>
    <property type="match status" value="1"/>
</dbReference>
<dbReference type="SMART" id="SM00388">
    <property type="entry name" value="HisKA"/>
    <property type="match status" value="1"/>
</dbReference>
<dbReference type="SMART" id="SM00091">
    <property type="entry name" value="PAS"/>
    <property type="match status" value="1"/>
</dbReference>
<dbReference type="InterPro" id="IPR036097">
    <property type="entry name" value="HisK_dim/P_sf"/>
</dbReference>
<dbReference type="SUPFAM" id="SSF52172">
    <property type="entry name" value="CheY-like"/>
    <property type="match status" value="1"/>
</dbReference>
<protein>
    <recommendedName>
        <fullName evidence="2">histidine kinase</fullName>
        <ecNumber evidence="2">2.7.13.3</ecNumber>
    </recommendedName>
</protein>
<dbReference type="PROSITE" id="PS50109">
    <property type="entry name" value="HIS_KIN"/>
    <property type="match status" value="1"/>
</dbReference>
<dbReference type="Gene3D" id="1.10.287.130">
    <property type="match status" value="1"/>
</dbReference>
<comment type="catalytic activity">
    <reaction evidence="1">
        <text>ATP + protein L-histidine = ADP + protein N-phospho-L-histidine.</text>
        <dbReference type="EC" id="2.7.13.3"/>
    </reaction>
</comment>
<dbReference type="SUPFAM" id="SSF47384">
    <property type="entry name" value="Homodimeric domain of signal transducing histidine kinase"/>
    <property type="match status" value="1"/>
</dbReference>
<dbReference type="Gene3D" id="3.30.565.10">
    <property type="entry name" value="Histidine kinase-like ATPase, C-terminal domain"/>
    <property type="match status" value="1"/>
</dbReference>
<dbReference type="GO" id="GO:0000155">
    <property type="term" value="F:phosphorelay sensor kinase activity"/>
    <property type="evidence" value="ECO:0007669"/>
    <property type="project" value="InterPro"/>
</dbReference>
<evidence type="ECO:0000256" key="4">
    <source>
        <dbReference type="PROSITE-ProRule" id="PRU00169"/>
    </source>
</evidence>
<feature type="domain" description="Histidine kinase" evidence="5">
    <location>
        <begin position="308"/>
        <end position="529"/>
    </location>
</feature>
<proteinExistence type="predicted"/>
<feature type="domain" description="PAC" evidence="8">
    <location>
        <begin position="211"/>
        <end position="263"/>
    </location>
</feature>
<gene>
    <name evidence="9" type="ORF">D3218_05150</name>
</gene>
<evidence type="ECO:0000259" key="8">
    <source>
        <dbReference type="PROSITE" id="PS50113"/>
    </source>
</evidence>
<dbReference type="SUPFAM" id="SSF55874">
    <property type="entry name" value="ATPase domain of HSP90 chaperone/DNA topoisomerase II/histidine kinase"/>
    <property type="match status" value="1"/>
</dbReference>
<evidence type="ECO:0000259" key="5">
    <source>
        <dbReference type="PROSITE" id="PS50109"/>
    </source>
</evidence>
<feature type="modified residue" description="4-aspartylphosphate" evidence="4">
    <location>
        <position position="600"/>
    </location>
</feature>
<evidence type="ECO:0000313" key="10">
    <source>
        <dbReference type="Proteomes" id="UP000265750"/>
    </source>
</evidence>
<dbReference type="SMART" id="SM00387">
    <property type="entry name" value="HATPase_c"/>
    <property type="match status" value="1"/>
</dbReference>
<evidence type="ECO:0000313" key="9">
    <source>
        <dbReference type="EMBL" id="RIY02858.1"/>
    </source>
</evidence>
<dbReference type="NCBIfam" id="TIGR00229">
    <property type="entry name" value="sensory_box"/>
    <property type="match status" value="1"/>
</dbReference>
<dbReference type="PROSITE" id="PS50113">
    <property type="entry name" value="PAC"/>
    <property type="match status" value="1"/>
</dbReference>
<dbReference type="AlphaFoldDB" id="A0A3A1WWT3"/>
<comment type="caution">
    <text evidence="9">The sequence shown here is derived from an EMBL/GenBank/DDBJ whole genome shotgun (WGS) entry which is preliminary data.</text>
</comment>
<dbReference type="InterPro" id="IPR005467">
    <property type="entry name" value="His_kinase_dom"/>
</dbReference>
<evidence type="ECO:0000259" key="7">
    <source>
        <dbReference type="PROSITE" id="PS50112"/>
    </source>
</evidence>
<dbReference type="PRINTS" id="PR00344">
    <property type="entry name" value="BCTRLSENSOR"/>
</dbReference>
<dbReference type="InterPro" id="IPR011006">
    <property type="entry name" value="CheY-like_superfamily"/>
</dbReference>
<dbReference type="InterPro" id="IPR004358">
    <property type="entry name" value="Sig_transdc_His_kin-like_C"/>
</dbReference>
<dbReference type="InterPro" id="IPR013656">
    <property type="entry name" value="PAS_4"/>
</dbReference>
<dbReference type="InterPro" id="IPR003661">
    <property type="entry name" value="HisK_dim/P_dom"/>
</dbReference>
<dbReference type="PANTHER" id="PTHR43065:SF42">
    <property type="entry name" value="TWO-COMPONENT SENSOR PPRA"/>
    <property type="match status" value="1"/>
</dbReference>
<keyword evidence="3 4" id="KW-0597">Phosphoprotein</keyword>
<organism evidence="9 10">
    <name type="scientific">Aureimonas flava</name>
    <dbReference type="NCBI Taxonomy" id="2320271"/>
    <lineage>
        <taxon>Bacteria</taxon>
        <taxon>Pseudomonadati</taxon>
        <taxon>Pseudomonadota</taxon>
        <taxon>Alphaproteobacteria</taxon>
        <taxon>Hyphomicrobiales</taxon>
        <taxon>Aurantimonadaceae</taxon>
        <taxon>Aureimonas</taxon>
    </lineage>
</organism>
<dbReference type="Proteomes" id="UP000265750">
    <property type="component" value="Unassembled WGS sequence"/>
</dbReference>
<dbReference type="InterPro" id="IPR001789">
    <property type="entry name" value="Sig_transdc_resp-reg_receiver"/>
</dbReference>
<dbReference type="PANTHER" id="PTHR43065">
    <property type="entry name" value="SENSOR HISTIDINE KINASE"/>
    <property type="match status" value="1"/>
</dbReference>